<gene>
    <name evidence="3" type="ORF">CTEN210_02676</name>
</gene>
<dbReference type="PANTHER" id="PTHR12674">
    <property type="entry name" value="PREFOLDIN SUBUNIT 5"/>
    <property type="match status" value="1"/>
</dbReference>
<comment type="similarity">
    <text evidence="1">Belongs to the prefoldin subunit alpha family.</text>
</comment>
<protein>
    <recommendedName>
        <fullName evidence="5">Protein UXT homolog</fullName>
    </recommendedName>
</protein>
<evidence type="ECO:0000256" key="1">
    <source>
        <dbReference type="ARBA" id="ARBA00010048"/>
    </source>
</evidence>
<reference evidence="3 4" key="1">
    <citation type="journal article" date="2021" name="Sci. Rep.">
        <title>The genome of the diatom Chaetoceros tenuissimus carries an ancient integrated fragment of an extant virus.</title>
        <authorList>
            <person name="Hongo Y."/>
            <person name="Kimura K."/>
            <person name="Takaki Y."/>
            <person name="Yoshida Y."/>
            <person name="Baba S."/>
            <person name="Kobayashi G."/>
            <person name="Nagasaki K."/>
            <person name="Hano T."/>
            <person name="Tomaru Y."/>
        </authorList>
    </citation>
    <scope>NUCLEOTIDE SEQUENCE [LARGE SCALE GENOMIC DNA]</scope>
    <source>
        <strain evidence="3 4">NIES-3715</strain>
    </source>
</reference>
<evidence type="ECO:0000313" key="3">
    <source>
        <dbReference type="EMBL" id="GFH46202.1"/>
    </source>
</evidence>
<evidence type="ECO:0008006" key="5">
    <source>
        <dbReference type="Google" id="ProtNLM"/>
    </source>
</evidence>
<keyword evidence="2" id="KW-0175">Coiled coil</keyword>
<sequence>MSTIERNNEEPTEQELRGKIKEYLAFVDNTLQPQLTNALTKREEIESEIREYRELSQNLKQFQAKTLKTSTIVDLGHEILYCHAKIINPDHVFVSIGMGFHAELTIQEAILFITRRIEYLQRVKLSPRVDHAREMANHMQTCLEILDSLGQEMKQMNTVN</sequence>
<evidence type="ECO:0000256" key="2">
    <source>
        <dbReference type="SAM" id="Coils"/>
    </source>
</evidence>
<organism evidence="3 4">
    <name type="scientific">Chaetoceros tenuissimus</name>
    <dbReference type="NCBI Taxonomy" id="426638"/>
    <lineage>
        <taxon>Eukaryota</taxon>
        <taxon>Sar</taxon>
        <taxon>Stramenopiles</taxon>
        <taxon>Ochrophyta</taxon>
        <taxon>Bacillariophyta</taxon>
        <taxon>Coscinodiscophyceae</taxon>
        <taxon>Chaetocerotophycidae</taxon>
        <taxon>Chaetocerotales</taxon>
        <taxon>Chaetocerotaceae</taxon>
        <taxon>Chaetoceros</taxon>
    </lineage>
</organism>
<dbReference type="InterPro" id="IPR011599">
    <property type="entry name" value="PFD_alpha_archaea"/>
</dbReference>
<name>A0AAD3H0K0_9STRA</name>
<dbReference type="EMBL" id="BLLK01000022">
    <property type="protein sequence ID" value="GFH46202.1"/>
    <property type="molecule type" value="Genomic_DNA"/>
</dbReference>
<dbReference type="InterPro" id="IPR009053">
    <property type="entry name" value="Prefoldin"/>
</dbReference>
<comment type="caution">
    <text evidence="3">The sequence shown here is derived from an EMBL/GenBank/DDBJ whole genome shotgun (WGS) entry which is preliminary data.</text>
</comment>
<evidence type="ECO:0000313" key="4">
    <source>
        <dbReference type="Proteomes" id="UP001054902"/>
    </source>
</evidence>
<keyword evidence="4" id="KW-1185">Reference proteome</keyword>
<dbReference type="GO" id="GO:0006457">
    <property type="term" value="P:protein folding"/>
    <property type="evidence" value="ECO:0007669"/>
    <property type="project" value="InterPro"/>
</dbReference>
<proteinExistence type="inferred from homology"/>
<dbReference type="CDD" id="cd23158">
    <property type="entry name" value="Prefoldin_UXT"/>
    <property type="match status" value="1"/>
</dbReference>
<dbReference type="GO" id="GO:0051082">
    <property type="term" value="F:unfolded protein binding"/>
    <property type="evidence" value="ECO:0007669"/>
    <property type="project" value="InterPro"/>
</dbReference>
<dbReference type="InterPro" id="IPR004127">
    <property type="entry name" value="Prefoldin_subunit_alpha"/>
</dbReference>
<dbReference type="SUPFAM" id="SSF46579">
    <property type="entry name" value="Prefoldin"/>
    <property type="match status" value="1"/>
</dbReference>
<dbReference type="GO" id="GO:0016272">
    <property type="term" value="C:prefoldin complex"/>
    <property type="evidence" value="ECO:0007669"/>
    <property type="project" value="InterPro"/>
</dbReference>
<dbReference type="Proteomes" id="UP001054902">
    <property type="component" value="Unassembled WGS sequence"/>
</dbReference>
<accession>A0AAD3H0K0</accession>
<dbReference type="Gene3D" id="1.10.287.370">
    <property type="match status" value="1"/>
</dbReference>
<feature type="coiled-coil region" evidence="2">
    <location>
        <begin position="35"/>
        <end position="65"/>
    </location>
</feature>
<dbReference type="Pfam" id="PF02996">
    <property type="entry name" value="Prefoldin"/>
    <property type="match status" value="1"/>
</dbReference>
<dbReference type="PANTHER" id="PTHR12674:SF2">
    <property type="entry name" value="PREFOLDIN SUBUNIT 5"/>
    <property type="match status" value="1"/>
</dbReference>
<dbReference type="GO" id="GO:0005737">
    <property type="term" value="C:cytoplasm"/>
    <property type="evidence" value="ECO:0007669"/>
    <property type="project" value="TreeGrafter"/>
</dbReference>
<dbReference type="AlphaFoldDB" id="A0AAD3H0K0"/>